<comment type="caution">
    <text evidence="2">The sequence shown here is derived from an EMBL/GenBank/DDBJ whole genome shotgun (WGS) entry which is preliminary data.</text>
</comment>
<dbReference type="Pfam" id="PF03108">
    <property type="entry name" value="DBD_Tnp_Mut"/>
    <property type="match status" value="1"/>
</dbReference>
<reference evidence="2 3" key="1">
    <citation type="submission" date="2019-01" db="EMBL/GenBank/DDBJ databases">
        <title>Sequencing of cultivated peanut Arachis hypogaea provides insights into genome evolution and oil improvement.</title>
        <authorList>
            <person name="Chen X."/>
        </authorList>
    </citation>
    <scope>NUCLEOTIDE SEQUENCE [LARGE SCALE GENOMIC DNA]</scope>
    <source>
        <strain evidence="3">cv. Fuhuasheng</strain>
        <tissue evidence="2">Leaves</tissue>
    </source>
</reference>
<dbReference type="InterPro" id="IPR004332">
    <property type="entry name" value="Transposase_MuDR"/>
</dbReference>
<evidence type="ECO:0000313" key="3">
    <source>
        <dbReference type="Proteomes" id="UP000289738"/>
    </source>
</evidence>
<evidence type="ECO:0000313" key="2">
    <source>
        <dbReference type="EMBL" id="RYR67128.1"/>
    </source>
</evidence>
<dbReference type="EMBL" id="SDMP01000003">
    <property type="protein sequence ID" value="RYR67128.1"/>
    <property type="molecule type" value="Genomic_DNA"/>
</dbReference>
<proteinExistence type="predicted"/>
<name>A0A445DVB0_ARAHY</name>
<dbReference type="AlphaFoldDB" id="A0A445DVB0"/>
<evidence type="ECO:0000259" key="1">
    <source>
        <dbReference type="Pfam" id="PF03108"/>
    </source>
</evidence>
<keyword evidence="3" id="KW-1185">Reference proteome</keyword>
<gene>
    <name evidence="2" type="ORF">Ahy_A03g013383</name>
</gene>
<feature type="domain" description="Transposase MuDR plant" evidence="1">
    <location>
        <begin position="43"/>
        <end position="78"/>
    </location>
</feature>
<accession>A0A445DVB0</accession>
<organism evidence="2 3">
    <name type="scientific">Arachis hypogaea</name>
    <name type="common">Peanut</name>
    <dbReference type="NCBI Taxonomy" id="3818"/>
    <lineage>
        <taxon>Eukaryota</taxon>
        <taxon>Viridiplantae</taxon>
        <taxon>Streptophyta</taxon>
        <taxon>Embryophyta</taxon>
        <taxon>Tracheophyta</taxon>
        <taxon>Spermatophyta</taxon>
        <taxon>Magnoliopsida</taxon>
        <taxon>eudicotyledons</taxon>
        <taxon>Gunneridae</taxon>
        <taxon>Pentapetalae</taxon>
        <taxon>rosids</taxon>
        <taxon>fabids</taxon>
        <taxon>Fabales</taxon>
        <taxon>Fabaceae</taxon>
        <taxon>Papilionoideae</taxon>
        <taxon>50 kb inversion clade</taxon>
        <taxon>dalbergioids sensu lato</taxon>
        <taxon>Dalbergieae</taxon>
        <taxon>Pterocarpus clade</taxon>
        <taxon>Arachis</taxon>
    </lineage>
</organism>
<dbReference type="Proteomes" id="UP000289738">
    <property type="component" value="Chromosome A03"/>
</dbReference>
<protein>
    <recommendedName>
        <fullName evidence="1">Transposase MuDR plant domain-containing protein</fullName>
    </recommendedName>
</protein>
<sequence>MKTPPNSEDELEEDNDSDDVCPMFREGARFGELHLDIGIKFGTKEAFREYTIPESMCMRLAKNDSVRCTTDCKVKECP</sequence>